<dbReference type="GO" id="GO:0008374">
    <property type="term" value="F:O-acyltransferase activity"/>
    <property type="evidence" value="ECO:0007669"/>
    <property type="project" value="InterPro"/>
</dbReference>
<evidence type="ECO:0000256" key="6">
    <source>
        <dbReference type="ARBA" id="ARBA00022692"/>
    </source>
</evidence>
<evidence type="ECO:0000256" key="10">
    <source>
        <dbReference type="ARBA" id="ARBA00023209"/>
    </source>
</evidence>
<accession>A7S3X7</accession>
<dbReference type="EMBL" id="DS469575">
    <property type="protein sequence ID" value="EDO41615.1"/>
    <property type="molecule type" value="Genomic_DNA"/>
</dbReference>
<gene>
    <name evidence="15" type="ORF">NEMVEDRAFT_v1g103577</name>
</gene>
<comment type="pathway">
    <text evidence="13">Phospholipid metabolism.</text>
</comment>
<dbReference type="PANTHER" id="PTHR23063">
    <property type="entry name" value="PHOSPHOLIPID ACYLTRANSFERASE"/>
    <property type="match status" value="1"/>
</dbReference>
<keyword evidence="5" id="KW-0808">Transferase</keyword>
<dbReference type="InParanoid" id="A7S3X7"/>
<protein>
    <recommendedName>
        <fullName evidence="14">Phospholipid/glycerol acyltransferase domain-containing protein</fullName>
    </recommendedName>
</protein>
<organism evidence="15 16">
    <name type="scientific">Nematostella vectensis</name>
    <name type="common">Starlet sea anemone</name>
    <dbReference type="NCBI Taxonomy" id="45351"/>
    <lineage>
        <taxon>Eukaryota</taxon>
        <taxon>Metazoa</taxon>
        <taxon>Cnidaria</taxon>
        <taxon>Anthozoa</taxon>
        <taxon>Hexacorallia</taxon>
        <taxon>Actiniaria</taxon>
        <taxon>Edwardsiidae</taxon>
        <taxon>Nematostella</taxon>
    </lineage>
</organism>
<evidence type="ECO:0000256" key="8">
    <source>
        <dbReference type="ARBA" id="ARBA00023098"/>
    </source>
</evidence>
<dbReference type="GO" id="GO:0008654">
    <property type="term" value="P:phospholipid biosynthetic process"/>
    <property type="evidence" value="ECO:0007669"/>
    <property type="project" value="UniProtKB-KW"/>
</dbReference>
<evidence type="ECO:0000259" key="14">
    <source>
        <dbReference type="SMART" id="SM00563"/>
    </source>
</evidence>
<feature type="domain" description="Phospholipid/glycerol acyltransferase" evidence="14">
    <location>
        <begin position="13"/>
        <end position="124"/>
    </location>
</feature>
<dbReference type="OMA" id="ETINCEH"/>
<comment type="pathway">
    <text evidence="2">Lipid metabolism.</text>
</comment>
<comment type="similarity">
    <text evidence="3">Belongs to the 1-acyl-sn-glycerol-3-phosphate acyltransferase family.</text>
</comment>
<dbReference type="AlphaFoldDB" id="A7S3X7"/>
<evidence type="ECO:0000256" key="2">
    <source>
        <dbReference type="ARBA" id="ARBA00005189"/>
    </source>
</evidence>
<dbReference type="GO" id="GO:0016020">
    <property type="term" value="C:membrane"/>
    <property type="evidence" value="ECO:0007669"/>
    <property type="project" value="UniProtKB-SubCell"/>
</dbReference>
<evidence type="ECO:0000256" key="7">
    <source>
        <dbReference type="ARBA" id="ARBA00022989"/>
    </source>
</evidence>
<dbReference type="KEGG" id="nve:5513406"/>
<dbReference type="SUPFAM" id="SSF69593">
    <property type="entry name" value="Glycerol-3-phosphate (1)-acyltransferase"/>
    <property type="match status" value="1"/>
</dbReference>
<dbReference type="Pfam" id="PF01553">
    <property type="entry name" value="Acyltransferase"/>
    <property type="match status" value="1"/>
</dbReference>
<feature type="non-terminal residue" evidence="15">
    <location>
        <position position="1"/>
    </location>
</feature>
<keyword evidence="10" id="KW-0594">Phospholipid biosynthesis</keyword>
<dbReference type="HOGENOM" id="CLU_042218_2_0_1"/>
<keyword evidence="8" id="KW-0443">Lipid metabolism</keyword>
<keyword evidence="7" id="KW-1133">Transmembrane helix</keyword>
<evidence type="ECO:0000313" key="15">
    <source>
        <dbReference type="EMBL" id="EDO41615.1"/>
    </source>
</evidence>
<feature type="non-terminal residue" evidence="15">
    <location>
        <position position="226"/>
    </location>
</feature>
<keyword evidence="12" id="KW-0012">Acyltransferase</keyword>
<evidence type="ECO:0000256" key="11">
    <source>
        <dbReference type="ARBA" id="ARBA00023264"/>
    </source>
</evidence>
<keyword evidence="16" id="KW-1185">Reference proteome</keyword>
<keyword evidence="11" id="KW-1208">Phospholipid metabolism</keyword>
<evidence type="ECO:0000256" key="9">
    <source>
        <dbReference type="ARBA" id="ARBA00023136"/>
    </source>
</evidence>
<dbReference type="PhylomeDB" id="A7S3X7"/>
<dbReference type="STRING" id="45351.A7S3X7"/>
<dbReference type="Proteomes" id="UP000001593">
    <property type="component" value="Unassembled WGS sequence"/>
</dbReference>
<evidence type="ECO:0000313" key="16">
    <source>
        <dbReference type="Proteomes" id="UP000001593"/>
    </source>
</evidence>
<dbReference type="InterPro" id="IPR002123">
    <property type="entry name" value="Plipid/glycerol_acylTrfase"/>
</dbReference>
<comment type="subcellular location">
    <subcellularLocation>
        <location evidence="1">Membrane</location>
    </subcellularLocation>
</comment>
<evidence type="ECO:0000256" key="12">
    <source>
        <dbReference type="ARBA" id="ARBA00023315"/>
    </source>
</evidence>
<evidence type="ECO:0000256" key="3">
    <source>
        <dbReference type="ARBA" id="ARBA00008655"/>
    </source>
</evidence>
<dbReference type="InterPro" id="IPR045252">
    <property type="entry name" value="LPCAT1-like"/>
</dbReference>
<keyword evidence="9" id="KW-0472">Membrane</keyword>
<keyword evidence="6" id="KW-0812">Transmembrane</keyword>
<dbReference type="SMART" id="SM00563">
    <property type="entry name" value="PlsC"/>
    <property type="match status" value="1"/>
</dbReference>
<proteinExistence type="inferred from homology"/>
<evidence type="ECO:0000256" key="13">
    <source>
        <dbReference type="ARBA" id="ARBA00025707"/>
    </source>
</evidence>
<dbReference type="eggNOG" id="KOG4666">
    <property type="taxonomic scope" value="Eukaryota"/>
</dbReference>
<name>A7S3X7_NEMVE</name>
<keyword evidence="4" id="KW-0444">Lipid biosynthesis</keyword>
<evidence type="ECO:0000256" key="5">
    <source>
        <dbReference type="ARBA" id="ARBA00022679"/>
    </source>
</evidence>
<sequence>VRGTLKPPEEAPILAVAPHSTFIDALALAVIGTPSGVSRKENDKIPIIGSVIGTLQPIYVARTDPNSRQNTISEIKKRALSHGKWPHLCIFPEGTCTNRQCLITFKPGAFYAGSPVQPIILKYPNHLDTVTWTWSGPGALKLLWLTMCQFHNFLEIEILPVYYPCTEEINDAKLFARNVRMQMSSALGVPMTEHTFEDTRLMLEATHKKLPASTGLVEYQKLSSKL</sequence>
<evidence type="ECO:0000256" key="1">
    <source>
        <dbReference type="ARBA" id="ARBA00004370"/>
    </source>
</evidence>
<reference evidence="15 16" key="1">
    <citation type="journal article" date="2007" name="Science">
        <title>Sea anemone genome reveals ancestral eumetazoan gene repertoire and genomic organization.</title>
        <authorList>
            <person name="Putnam N.H."/>
            <person name="Srivastava M."/>
            <person name="Hellsten U."/>
            <person name="Dirks B."/>
            <person name="Chapman J."/>
            <person name="Salamov A."/>
            <person name="Terry A."/>
            <person name="Shapiro H."/>
            <person name="Lindquist E."/>
            <person name="Kapitonov V.V."/>
            <person name="Jurka J."/>
            <person name="Genikhovich G."/>
            <person name="Grigoriev I.V."/>
            <person name="Lucas S.M."/>
            <person name="Steele R.E."/>
            <person name="Finnerty J.R."/>
            <person name="Technau U."/>
            <person name="Martindale M.Q."/>
            <person name="Rokhsar D.S."/>
        </authorList>
    </citation>
    <scope>NUCLEOTIDE SEQUENCE [LARGE SCALE GENOMIC DNA]</scope>
    <source>
        <strain evidence="16">CH2 X CH6</strain>
    </source>
</reference>
<dbReference type="CDD" id="cd07991">
    <property type="entry name" value="LPLAT_LPCAT1-like"/>
    <property type="match status" value="1"/>
</dbReference>
<evidence type="ECO:0000256" key="4">
    <source>
        <dbReference type="ARBA" id="ARBA00022516"/>
    </source>
</evidence>
<dbReference type="PANTHER" id="PTHR23063:SF52">
    <property type="entry name" value="LYSOPHOSPHATIDYLCHOLINE ACYLTRANSFERASE"/>
    <property type="match status" value="1"/>
</dbReference>